<dbReference type="PIRSF" id="PIRSF019574">
    <property type="entry name" value="Periplasmic_polyamine_BP"/>
    <property type="match status" value="1"/>
</dbReference>
<evidence type="ECO:0000256" key="1">
    <source>
        <dbReference type="ARBA" id="ARBA00004418"/>
    </source>
</evidence>
<accession>A0A081BML7</accession>
<feature type="binding site" evidence="5">
    <location>
        <begin position="159"/>
        <end position="162"/>
    </location>
    <ligand>
        <name>spermidine</name>
        <dbReference type="ChEBI" id="CHEBI:57834"/>
    </ligand>
</feature>
<feature type="binding site" evidence="5">
    <location>
        <position position="77"/>
    </location>
    <ligand>
        <name>spermidine</name>
        <dbReference type="ChEBI" id="CHEBI:57834"/>
    </ligand>
</feature>
<dbReference type="EMBL" id="DF820457">
    <property type="protein sequence ID" value="GAK51633.1"/>
    <property type="molecule type" value="Genomic_DNA"/>
</dbReference>
<keyword evidence="3" id="KW-0732">Signal</keyword>
<gene>
    <name evidence="6" type="ORF">U14_02878</name>
</gene>
<keyword evidence="2" id="KW-0813">Transport</keyword>
<dbReference type="Proteomes" id="UP000030700">
    <property type="component" value="Unassembled WGS sequence"/>
</dbReference>
<organism evidence="6 7">
    <name type="scientific">Candidatus Moduliflexus flocculans</name>
    <dbReference type="NCBI Taxonomy" id="1499966"/>
    <lineage>
        <taxon>Bacteria</taxon>
        <taxon>Candidatus Moduliflexota</taxon>
        <taxon>Candidatus Moduliflexia</taxon>
        <taxon>Candidatus Moduliflexales</taxon>
        <taxon>Candidatus Moduliflexaceae</taxon>
    </lineage>
</organism>
<name>A0A081BML7_9BACT</name>
<dbReference type="GO" id="GO:0015846">
    <property type="term" value="P:polyamine transport"/>
    <property type="evidence" value="ECO:0007669"/>
    <property type="project" value="InterPro"/>
</dbReference>
<evidence type="ECO:0000256" key="3">
    <source>
        <dbReference type="ARBA" id="ARBA00022729"/>
    </source>
</evidence>
<keyword evidence="7" id="KW-1185">Reference proteome</keyword>
<evidence type="ECO:0000256" key="4">
    <source>
        <dbReference type="ARBA" id="ARBA00022764"/>
    </source>
</evidence>
<dbReference type="GO" id="GO:0019808">
    <property type="term" value="F:polyamine binding"/>
    <property type="evidence" value="ECO:0007669"/>
    <property type="project" value="InterPro"/>
</dbReference>
<dbReference type="GO" id="GO:0042597">
    <property type="term" value="C:periplasmic space"/>
    <property type="evidence" value="ECO:0007669"/>
    <property type="project" value="UniProtKB-SubCell"/>
</dbReference>
<evidence type="ECO:0000313" key="6">
    <source>
        <dbReference type="EMBL" id="GAK51633.1"/>
    </source>
</evidence>
<comment type="subcellular location">
    <subcellularLocation>
        <location evidence="1">Periplasm</location>
    </subcellularLocation>
</comment>
<evidence type="ECO:0000256" key="5">
    <source>
        <dbReference type="PIRSR" id="PIRSR019574-1"/>
    </source>
</evidence>
<protein>
    <submittedName>
        <fullName evidence="6">Extracellular solute-binding protein, family 1</fullName>
    </submittedName>
</protein>
<dbReference type="STRING" id="1499966.U14_02878"/>
<dbReference type="InterPro" id="IPR006059">
    <property type="entry name" value="SBP"/>
</dbReference>
<dbReference type="PANTHER" id="PTHR30222:SF17">
    <property type="entry name" value="SPERMIDINE_PUTRESCINE-BINDING PERIPLASMIC PROTEIN"/>
    <property type="match status" value="1"/>
</dbReference>
<dbReference type="Gene3D" id="3.40.190.10">
    <property type="entry name" value="Periplasmic binding protein-like II"/>
    <property type="match status" value="2"/>
</dbReference>
<dbReference type="HOGENOM" id="CLU_026974_1_3_0"/>
<dbReference type="PRINTS" id="PR00909">
    <property type="entry name" value="SPERMDNBNDNG"/>
</dbReference>
<evidence type="ECO:0000256" key="2">
    <source>
        <dbReference type="ARBA" id="ARBA00022448"/>
    </source>
</evidence>
<dbReference type="SUPFAM" id="SSF53850">
    <property type="entry name" value="Periplasmic binding protein-like II"/>
    <property type="match status" value="1"/>
</dbReference>
<dbReference type="AlphaFoldDB" id="A0A081BML7"/>
<proteinExistence type="predicted"/>
<sequence>MAMIGLLASLSSVALAEEEKVLNVYNWANYIDEQTIPEFEKQFGVKVNYDVYDGNETLLAKLMAGGAGFDLIFPSQYMIEIMIKLNLLSEIDQSKIPNVANINPKFMKQVFDPENKYSLPYTWGGICLGYRADKVTEPIDSWGVLFDEKYAGRIVMLDDMREVMGMALKYQGFSYNSTNLDELAKAKELLLKQKPLVKAYSSAEPEQKLLSGDASLLLNFTGDTLRVLREDPEQIKIIIPKEGASMFVDSFAIPASAPHKELAYEFINFMLDAQRDARIHNQISYPTTNAAAEPYLDEIIRNFANSIPPETAAKMEYIQDLGKATRDWDKIWTEIKAE</sequence>
<dbReference type="CDD" id="cd13590">
    <property type="entry name" value="PBP2_PotD_PotF_like"/>
    <property type="match status" value="1"/>
</dbReference>
<keyword evidence="4" id="KW-0574">Periplasm</keyword>
<dbReference type="InterPro" id="IPR001188">
    <property type="entry name" value="Sperm_putr-bd"/>
</dbReference>
<dbReference type="PANTHER" id="PTHR30222">
    <property type="entry name" value="SPERMIDINE/PUTRESCINE-BINDING PERIPLASMIC PROTEIN"/>
    <property type="match status" value="1"/>
</dbReference>
<dbReference type="Pfam" id="PF13416">
    <property type="entry name" value="SBP_bac_8"/>
    <property type="match status" value="1"/>
</dbReference>
<reference evidence="6 7" key="1">
    <citation type="journal article" date="2015" name="PeerJ">
        <title>First genomic representation of candidate bacterial phylum KSB3 points to enhanced environmental sensing as a trigger of wastewater bulking.</title>
        <authorList>
            <person name="Sekiguchi Y."/>
            <person name="Ohashi A."/>
            <person name="Parks D.H."/>
            <person name="Yamauchi T."/>
            <person name="Tyson G.W."/>
            <person name="Hugenholtz P."/>
        </authorList>
    </citation>
    <scope>NUCLEOTIDE SEQUENCE [LARGE SCALE GENOMIC DNA]</scope>
</reference>
<evidence type="ECO:0000313" key="7">
    <source>
        <dbReference type="Proteomes" id="UP000030700"/>
    </source>
</evidence>